<dbReference type="AlphaFoldDB" id="Q4RS27"/>
<feature type="region of interest" description="Disordered" evidence="1">
    <location>
        <begin position="1"/>
        <end position="20"/>
    </location>
</feature>
<reference evidence="2" key="2">
    <citation type="submission" date="2004-02" db="EMBL/GenBank/DDBJ databases">
        <authorList>
            <consortium name="Genoscope"/>
            <consortium name="Whitehead Institute Centre for Genome Research"/>
        </authorList>
    </citation>
    <scope>NUCLEOTIDE SEQUENCE</scope>
</reference>
<dbReference type="EMBL" id="CAAE01015001">
    <property type="protein sequence ID" value="CAG08805.1"/>
    <property type="molecule type" value="Genomic_DNA"/>
</dbReference>
<dbReference type="KEGG" id="tng:GSTEN00029900G001"/>
<accession>Q4RS27</accession>
<comment type="caution">
    <text evidence="2">The sequence shown here is derived from an EMBL/GenBank/DDBJ whole genome shotgun (WGS) entry which is preliminary data.</text>
</comment>
<proteinExistence type="predicted"/>
<reference evidence="2" key="1">
    <citation type="journal article" date="2004" name="Nature">
        <title>Genome duplication in the teleost fish Tetraodon nigroviridis reveals the early vertebrate proto-karyotype.</title>
        <authorList>
            <person name="Jaillon O."/>
            <person name="Aury J.-M."/>
            <person name="Brunet F."/>
            <person name="Petit J.-L."/>
            <person name="Stange-Thomann N."/>
            <person name="Mauceli E."/>
            <person name="Bouneau L."/>
            <person name="Fischer C."/>
            <person name="Ozouf-Costaz C."/>
            <person name="Bernot A."/>
            <person name="Nicaud S."/>
            <person name="Jaffe D."/>
            <person name="Fisher S."/>
            <person name="Lutfalla G."/>
            <person name="Dossat C."/>
            <person name="Segurens B."/>
            <person name="Dasilva C."/>
            <person name="Salanoubat M."/>
            <person name="Levy M."/>
            <person name="Boudet N."/>
            <person name="Castellano S."/>
            <person name="Anthouard V."/>
            <person name="Jubin C."/>
            <person name="Castelli V."/>
            <person name="Katinka M."/>
            <person name="Vacherie B."/>
            <person name="Biemont C."/>
            <person name="Skalli Z."/>
            <person name="Cattolico L."/>
            <person name="Poulain J."/>
            <person name="De Berardinis V."/>
            <person name="Cruaud C."/>
            <person name="Duprat S."/>
            <person name="Brottier P."/>
            <person name="Coutanceau J.-P."/>
            <person name="Gouzy J."/>
            <person name="Parra G."/>
            <person name="Lardier G."/>
            <person name="Chapple C."/>
            <person name="McKernan K.J."/>
            <person name="McEwan P."/>
            <person name="Bosak S."/>
            <person name="Kellis M."/>
            <person name="Volff J.-N."/>
            <person name="Guigo R."/>
            <person name="Zody M.C."/>
            <person name="Mesirov J."/>
            <person name="Lindblad-Toh K."/>
            <person name="Birren B."/>
            <person name="Nusbaum C."/>
            <person name="Kahn D."/>
            <person name="Robinson-Rechavi M."/>
            <person name="Laudet V."/>
            <person name="Schachter V."/>
            <person name="Quetier F."/>
            <person name="Saurin W."/>
            <person name="Scarpelli C."/>
            <person name="Wincker P."/>
            <person name="Lander E.S."/>
            <person name="Weissenbach J."/>
            <person name="Roest Crollius H."/>
        </authorList>
    </citation>
    <scope>NUCLEOTIDE SEQUENCE [LARGE SCALE GENOMIC DNA]</scope>
</reference>
<evidence type="ECO:0000313" key="2">
    <source>
        <dbReference type="EMBL" id="CAG08805.1"/>
    </source>
</evidence>
<sequence>MSTAGFNSQNGTGTGQSYTNGKYYFKYTN</sequence>
<protein>
    <submittedName>
        <fullName evidence="2">(spotted green pufferfish) hypothetical protein</fullName>
    </submittedName>
</protein>
<evidence type="ECO:0000256" key="1">
    <source>
        <dbReference type="SAM" id="MobiDB-lite"/>
    </source>
</evidence>
<name>Q4RS27_TETNG</name>
<organism evidence="2">
    <name type="scientific">Tetraodon nigroviridis</name>
    <name type="common">Spotted green pufferfish</name>
    <name type="synonym">Chelonodon nigroviridis</name>
    <dbReference type="NCBI Taxonomy" id="99883"/>
    <lineage>
        <taxon>Eukaryota</taxon>
        <taxon>Metazoa</taxon>
        <taxon>Chordata</taxon>
        <taxon>Craniata</taxon>
        <taxon>Vertebrata</taxon>
        <taxon>Euteleostomi</taxon>
        <taxon>Actinopterygii</taxon>
        <taxon>Neopterygii</taxon>
        <taxon>Teleostei</taxon>
        <taxon>Neoteleostei</taxon>
        <taxon>Acanthomorphata</taxon>
        <taxon>Eupercaria</taxon>
        <taxon>Tetraodontiformes</taxon>
        <taxon>Tetradontoidea</taxon>
        <taxon>Tetraodontidae</taxon>
        <taxon>Tetraodon</taxon>
    </lineage>
</organism>
<gene>
    <name evidence="2" type="ORF">GSTENG00029900001</name>
</gene>